<reference evidence="3 4" key="1">
    <citation type="submission" date="2016-07" db="EMBL/GenBank/DDBJ databases">
        <title>Pervasive Adenine N6-methylation of Active Genes in Fungi.</title>
        <authorList>
            <consortium name="DOE Joint Genome Institute"/>
            <person name="Mondo S.J."/>
            <person name="Dannebaum R.O."/>
            <person name="Kuo R.C."/>
            <person name="Labutti K."/>
            <person name="Haridas S."/>
            <person name="Kuo A."/>
            <person name="Salamov A."/>
            <person name="Ahrendt S.R."/>
            <person name="Lipzen A."/>
            <person name="Sullivan W."/>
            <person name="Andreopoulos W.B."/>
            <person name="Clum A."/>
            <person name="Lindquist E."/>
            <person name="Daum C."/>
            <person name="Ramamoorthy G.K."/>
            <person name="Gryganskyi A."/>
            <person name="Culley D."/>
            <person name="Magnuson J.K."/>
            <person name="James T.Y."/>
            <person name="O'Malley M.A."/>
            <person name="Stajich J.E."/>
            <person name="Spatafora J.W."/>
            <person name="Visel A."/>
            <person name="Grigoriev I.V."/>
        </authorList>
    </citation>
    <scope>NUCLEOTIDE SEQUENCE [LARGE SCALE GENOMIC DNA]</scope>
    <source>
        <strain evidence="3 4">PL171</strain>
    </source>
</reference>
<evidence type="ECO:0000313" key="3">
    <source>
        <dbReference type="EMBL" id="ORZ32218.1"/>
    </source>
</evidence>
<keyword evidence="1" id="KW-1133">Transmembrane helix</keyword>
<accession>A0A1Y2HCA7</accession>
<sequence>MPAHTHAPSAFLTLFLSADLALHAIAIGLCDHLLVSNTSSSQAFSLAVSSYTRSLQAIGRNLIVLSMCIQAALFSFPVSLAWARFAGTKTAMALIQFDKAVANIKTGIGQGRIWRSVVSWCVEEVGDGVPARPWMWDGKMVGWWIGSLIVKLLIMGIATFFTCLNYFSIVSATAAALYTSDPNLPNNPYDQLVGVTSVHLGLCITHLLILVWTCFQMCSACYGIRGGGFSALGITST</sequence>
<feature type="transmembrane region" description="Helical" evidence="1">
    <location>
        <begin position="198"/>
        <end position="215"/>
    </location>
</feature>
<evidence type="ECO:0000313" key="4">
    <source>
        <dbReference type="Proteomes" id="UP000193411"/>
    </source>
</evidence>
<name>A0A1Y2HCA7_9FUNG</name>
<keyword evidence="2" id="KW-0732">Signal</keyword>
<keyword evidence="4" id="KW-1185">Reference proteome</keyword>
<comment type="caution">
    <text evidence="3">The sequence shown here is derived from an EMBL/GenBank/DDBJ whole genome shotgun (WGS) entry which is preliminary data.</text>
</comment>
<protein>
    <submittedName>
        <fullName evidence="3">Uncharacterized protein</fullName>
    </submittedName>
</protein>
<feature type="transmembrane region" description="Helical" evidence="1">
    <location>
        <begin position="62"/>
        <end position="83"/>
    </location>
</feature>
<keyword evidence="1" id="KW-0812">Transmembrane</keyword>
<feature type="signal peptide" evidence="2">
    <location>
        <begin position="1"/>
        <end position="26"/>
    </location>
</feature>
<organism evidence="3 4">
    <name type="scientific">Catenaria anguillulae PL171</name>
    <dbReference type="NCBI Taxonomy" id="765915"/>
    <lineage>
        <taxon>Eukaryota</taxon>
        <taxon>Fungi</taxon>
        <taxon>Fungi incertae sedis</taxon>
        <taxon>Blastocladiomycota</taxon>
        <taxon>Blastocladiomycetes</taxon>
        <taxon>Blastocladiales</taxon>
        <taxon>Catenariaceae</taxon>
        <taxon>Catenaria</taxon>
    </lineage>
</organism>
<keyword evidence="1" id="KW-0472">Membrane</keyword>
<proteinExistence type="predicted"/>
<feature type="transmembrane region" description="Helical" evidence="1">
    <location>
        <begin position="148"/>
        <end position="178"/>
    </location>
</feature>
<dbReference type="AlphaFoldDB" id="A0A1Y2HCA7"/>
<gene>
    <name evidence="3" type="ORF">BCR44DRAFT_50580</name>
</gene>
<dbReference type="OrthoDB" id="5580956at2759"/>
<evidence type="ECO:0000256" key="2">
    <source>
        <dbReference type="SAM" id="SignalP"/>
    </source>
</evidence>
<evidence type="ECO:0000256" key="1">
    <source>
        <dbReference type="SAM" id="Phobius"/>
    </source>
</evidence>
<feature type="chain" id="PRO_5012621261" evidence="2">
    <location>
        <begin position="27"/>
        <end position="237"/>
    </location>
</feature>
<dbReference type="EMBL" id="MCFL01000049">
    <property type="protein sequence ID" value="ORZ32218.1"/>
    <property type="molecule type" value="Genomic_DNA"/>
</dbReference>
<dbReference type="Proteomes" id="UP000193411">
    <property type="component" value="Unassembled WGS sequence"/>
</dbReference>